<feature type="region of interest" description="Disordered" evidence="1">
    <location>
        <begin position="328"/>
        <end position="366"/>
    </location>
</feature>
<proteinExistence type="predicted"/>
<dbReference type="GeneID" id="5728365"/>
<dbReference type="GO" id="GO:0004674">
    <property type="term" value="F:protein serine/threonine kinase activity"/>
    <property type="evidence" value="ECO:0000318"/>
    <property type="project" value="GO_Central"/>
</dbReference>
<evidence type="ECO:0000256" key="1">
    <source>
        <dbReference type="SAM" id="MobiDB-lite"/>
    </source>
</evidence>
<dbReference type="RefSeq" id="XP_042918870.1">
    <property type="nucleotide sequence ID" value="XM_043069133.1"/>
</dbReference>
<feature type="compositionally biased region" description="Polar residues" evidence="1">
    <location>
        <begin position="29"/>
        <end position="58"/>
    </location>
</feature>
<feature type="region of interest" description="Disordered" evidence="1">
    <location>
        <begin position="934"/>
        <end position="986"/>
    </location>
</feature>
<dbReference type="Gramene" id="PNW75844">
    <property type="protein sequence ID" value="PNW75844"/>
    <property type="gene ID" value="CHLRE_12g558300v5"/>
</dbReference>
<evidence type="ECO:0000313" key="4">
    <source>
        <dbReference type="Proteomes" id="UP000006906"/>
    </source>
</evidence>
<dbReference type="Pfam" id="PF07714">
    <property type="entry name" value="PK_Tyr_Ser-Thr"/>
    <property type="match status" value="1"/>
</dbReference>
<dbReference type="Gene3D" id="3.30.200.20">
    <property type="entry name" value="Phosphorylase Kinase, domain 1"/>
    <property type="match status" value="1"/>
</dbReference>
<dbReference type="SMART" id="SM00220">
    <property type="entry name" value="S_TKc"/>
    <property type="match status" value="1"/>
</dbReference>
<reference evidence="3 4" key="1">
    <citation type="journal article" date="2007" name="Science">
        <title>The Chlamydomonas genome reveals the evolution of key animal and plant functions.</title>
        <authorList>
            <person name="Merchant S.S."/>
            <person name="Prochnik S.E."/>
            <person name="Vallon O."/>
            <person name="Harris E.H."/>
            <person name="Karpowicz S.J."/>
            <person name="Witman G.B."/>
            <person name="Terry A."/>
            <person name="Salamov A."/>
            <person name="Fritz-Laylin L.K."/>
            <person name="Marechal-Drouard L."/>
            <person name="Marshall W.F."/>
            <person name="Qu L.H."/>
            <person name="Nelson D.R."/>
            <person name="Sanderfoot A.A."/>
            <person name="Spalding M.H."/>
            <person name="Kapitonov V.V."/>
            <person name="Ren Q."/>
            <person name="Ferris P."/>
            <person name="Lindquist E."/>
            <person name="Shapiro H."/>
            <person name="Lucas S.M."/>
            <person name="Grimwood J."/>
            <person name="Schmutz J."/>
            <person name="Cardol P."/>
            <person name="Cerutti H."/>
            <person name="Chanfreau G."/>
            <person name="Chen C.L."/>
            <person name="Cognat V."/>
            <person name="Croft M.T."/>
            <person name="Dent R."/>
            <person name="Dutcher S."/>
            <person name="Fernandez E."/>
            <person name="Fukuzawa H."/>
            <person name="Gonzalez-Ballester D."/>
            <person name="Gonzalez-Halphen D."/>
            <person name="Hallmann A."/>
            <person name="Hanikenne M."/>
            <person name="Hippler M."/>
            <person name="Inwood W."/>
            <person name="Jabbari K."/>
            <person name="Kalanon M."/>
            <person name="Kuras R."/>
            <person name="Lefebvre P.A."/>
            <person name="Lemaire S.D."/>
            <person name="Lobanov A.V."/>
            <person name="Lohr M."/>
            <person name="Manuell A."/>
            <person name="Meier I."/>
            <person name="Mets L."/>
            <person name="Mittag M."/>
            <person name="Mittelmeier T."/>
            <person name="Moroney J.V."/>
            <person name="Moseley J."/>
            <person name="Napoli C."/>
            <person name="Nedelcu A.M."/>
            <person name="Niyogi K."/>
            <person name="Novoselov S.V."/>
            <person name="Paulsen I.T."/>
            <person name="Pazour G."/>
            <person name="Purton S."/>
            <person name="Ral J.P."/>
            <person name="Riano-Pachon D.M."/>
            <person name="Riekhof W."/>
            <person name="Rymarquis L."/>
            <person name="Schroda M."/>
            <person name="Stern D."/>
            <person name="Umen J."/>
            <person name="Willows R."/>
            <person name="Wilson N."/>
            <person name="Zimmer S.L."/>
            <person name="Allmer J."/>
            <person name="Balk J."/>
            <person name="Bisova K."/>
            <person name="Chen C.J."/>
            <person name="Elias M."/>
            <person name="Gendler K."/>
            <person name="Hauser C."/>
            <person name="Lamb M.R."/>
            <person name="Ledford H."/>
            <person name="Long J.C."/>
            <person name="Minagawa J."/>
            <person name="Page M.D."/>
            <person name="Pan J."/>
            <person name="Pootakham W."/>
            <person name="Roje S."/>
            <person name="Rose A."/>
            <person name="Stahlberg E."/>
            <person name="Terauchi A.M."/>
            <person name="Yang P."/>
            <person name="Ball S."/>
            <person name="Bowler C."/>
            <person name="Dieckmann C.L."/>
            <person name="Gladyshev V.N."/>
            <person name="Green P."/>
            <person name="Jorgensen R."/>
            <person name="Mayfield S."/>
            <person name="Mueller-Roeber B."/>
            <person name="Rajamani S."/>
            <person name="Sayre R.T."/>
            <person name="Brokstein P."/>
            <person name="Dubchak I."/>
            <person name="Goodstein D."/>
            <person name="Hornick L."/>
            <person name="Huang Y.W."/>
            <person name="Jhaveri J."/>
            <person name="Luo Y."/>
            <person name="Martinez D."/>
            <person name="Ngau W.C."/>
            <person name="Otillar B."/>
            <person name="Poliakov A."/>
            <person name="Porter A."/>
            <person name="Szajkowski L."/>
            <person name="Werner G."/>
            <person name="Zhou K."/>
            <person name="Grigoriev I.V."/>
            <person name="Rokhsar D.S."/>
            <person name="Grossman A.R."/>
        </authorList>
    </citation>
    <scope>NUCLEOTIDE SEQUENCE [LARGE SCALE GENOMIC DNA]</scope>
    <source>
        <strain evidence="4">CC-503</strain>
    </source>
</reference>
<dbReference type="STRING" id="3055.A0A2K3D5N9"/>
<dbReference type="PROSITE" id="PS00108">
    <property type="entry name" value="PROTEIN_KINASE_ST"/>
    <property type="match status" value="1"/>
</dbReference>
<dbReference type="InterPro" id="IPR000719">
    <property type="entry name" value="Prot_kinase_dom"/>
</dbReference>
<feature type="region of interest" description="Disordered" evidence="1">
    <location>
        <begin position="112"/>
        <end position="133"/>
    </location>
</feature>
<gene>
    <name evidence="3" type="ORF">CHLRE_12g558300v5</name>
</gene>
<dbReference type="InterPro" id="IPR008271">
    <property type="entry name" value="Ser/Thr_kinase_AS"/>
</dbReference>
<dbReference type="EMBL" id="CM008973">
    <property type="protein sequence ID" value="PNW75844.1"/>
    <property type="molecule type" value="Genomic_DNA"/>
</dbReference>
<dbReference type="InParanoid" id="A0A2K3D5N9"/>
<dbReference type="AlphaFoldDB" id="A0A2K3D5N9"/>
<dbReference type="Proteomes" id="UP000006906">
    <property type="component" value="Chromosome 12"/>
</dbReference>
<dbReference type="InterPro" id="IPR051681">
    <property type="entry name" value="Ser/Thr_Kinases-Pseudokinases"/>
</dbReference>
<dbReference type="GO" id="GO:0005524">
    <property type="term" value="F:ATP binding"/>
    <property type="evidence" value="ECO:0007669"/>
    <property type="project" value="InterPro"/>
</dbReference>
<feature type="compositionally biased region" description="Low complexity" evidence="1">
    <location>
        <begin position="340"/>
        <end position="366"/>
    </location>
</feature>
<feature type="region of interest" description="Disordered" evidence="1">
    <location>
        <begin position="782"/>
        <end position="801"/>
    </location>
</feature>
<dbReference type="ExpressionAtlas" id="A0A2K3D5N9">
    <property type="expression patterns" value="baseline and differential"/>
</dbReference>
<dbReference type="OrthoDB" id="542381at2759"/>
<protein>
    <recommendedName>
        <fullName evidence="2">Protein kinase domain-containing protein</fullName>
    </recommendedName>
</protein>
<sequence>MSILLCCIRPPASTDNDCKEERGRCSLGERNSGSPHKARTGSSLDARTSTSLDNSGDESSAPRPLLTLGSLRERKAPPRLSEDTVISALSTTPTSLNPLAFFLPFGSDDVDEGSAGQPGMDASEFGSAQPQPPRSKVEFVDLCGSLEDLCYLGEGSNGVVYSASWHGARVAVKFLLGNNDDSTHLQRCFTEAVLTRVLSHPCVVQCFATAIAQLTTEVWDGIQARSRRHQSLLQSTSLGRGAGAAVAPHDAAESEALALELAACHDRTEAAILADLKSGLRGRSATCGGGVGAGAGGLQPSVSRLSSALHNQLSGVLGPLAAAAALPRVPTPPTTMPLRPGSSLQQPVQQQSPARQSQQSPHTPSQLALLLSGAGGIVAPTTPAGACGSVATLVSGALSLPKCSSMGGARTSSCEGDLPRRTSLAVDGDVVVCSDGAAVSEGGRAAAAAAQRASLEMPPAAADAAAGDDDAEAAQPLPGEGVSLMQALVDLRAEPGRHCTVVVMEYMDAGTLHHAIVRGEFCARRSLEHRTKLLALLLTAQELAQGMAHLHGLDILHGDLKPTNVLLKGSPCQFAPTGAAGVNGFTCIDPRGYNSKIADLGLARPCIGDTTELTSDQWGALAYLAPEAAKGSCCKASDVYSFGVMLWEMSAGVRPYLGLTTPQVLMGLVTGTLQLTWPSDGSIYAPLRSLGIACTDPNPAERPTFEVAARILGRMVRHIRSASEPLRQRHSSAMSMETSGGCGSAGAHSPAGCCGTGSKPSGGNGLLNHAPRSMPMYIPPPGAGAGSRPTTGSGLMPRPKPMSQAEAMAAGMLSGPGSLMQMPAMAPAAGQAGVSSAAVAAARLSTSGAMQQPVPGPWRGAAGAPAAVPAAAAAQQQLGGLSAAAYPRARLGGNGGYCGGAVLRSPLGGTVSFRLPPTQDNVVRLGGGAALAPAVSGGAEGAPHEPHVGGSAQALHTPRPGSSPAHSHVQVSEPYFQPSSPPQHLR</sequence>
<dbReference type="KEGG" id="cre:CHLRE_12g558300v5"/>
<name>A0A2K3D5N9_CHLRE</name>
<evidence type="ECO:0000313" key="3">
    <source>
        <dbReference type="EMBL" id="PNW75844.1"/>
    </source>
</evidence>
<keyword evidence="4" id="KW-1185">Reference proteome</keyword>
<dbReference type="InterPro" id="IPR011009">
    <property type="entry name" value="Kinase-like_dom_sf"/>
</dbReference>
<feature type="domain" description="Protein kinase" evidence="2">
    <location>
        <begin position="416"/>
        <end position="721"/>
    </location>
</feature>
<feature type="region of interest" description="Disordered" evidence="1">
    <location>
        <begin position="15"/>
        <end position="80"/>
    </location>
</feature>
<dbReference type="PANTHER" id="PTHR44329">
    <property type="entry name" value="SERINE/THREONINE-PROTEIN KINASE TNNI3K-RELATED"/>
    <property type="match status" value="1"/>
</dbReference>
<dbReference type="InterPro" id="IPR001245">
    <property type="entry name" value="Ser-Thr/Tyr_kinase_cat_dom"/>
</dbReference>
<dbReference type="PaxDb" id="3055-EDO96889"/>
<accession>A0A2K3D5N9</accession>
<dbReference type="PROSITE" id="PS50011">
    <property type="entry name" value="PROTEIN_KINASE_DOM"/>
    <property type="match status" value="1"/>
</dbReference>
<evidence type="ECO:0000259" key="2">
    <source>
        <dbReference type="PROSITE" id="PS50011"/>
    </source>
</evidence>
<feature type="compositionally biased region" description="Basic and acidic residues" evidence="1">
    <location>
        <begin position="71"/>
        <end position="80"/>
    </location>
</feature>
<dbReference type="Gene3D" id="1.10.510.10">
    <property type="entry name" value="Transferase(Phosphotransferase) domain 1"/>
    <property type="match status" value="1"/>
</dbReference>
<feature type="region of interest" description="Disordered" evidence="1">
    <location>
        <begin position="724"/>
        <end position="751"/>
    </location>
</feature>
<dbReference type="PANTHER" id="PTHR44329:SF214">
    <property type="entry name" value="PROTEIN KINASE DOMAIN-CONTAINING PROTEIN"/>
    <property type="match status" value="1"/>
</dbReference>
<organism evidence="3 4">
    <name type="scientific">Chlamydomonas reinhardtii</name>
    <name type="common">Chlamydomonas smithii</name>
    <dbReference type="NCBI Taxonomy" id="3055"/>
    <lineage>
        <taxon>Eukaryota</taxon>
        <taxon>Viridiplantae</taxon>
        <taxon>Chlorophyta</taxon>
        <taxon>core chlorophytes</taxon>
        <taxon>Chlorophyceae</taxon>
        <taxon>CS clade</taxon>
        <taxon>Chlamydomonadales</taxon>
        <taxon>Chlamydomonadaceae</taxon>
        <taxon>Chlamydomonas</taxon>
    </lineage>
</organism>
<dbReference type="SUPFAM" id="SSF56112">
    <property type="entry name" value="Protein kinase-like (PK-like)"/>
    <property type="match status" value="1"/>
</dbReference>